<name>A0ABR1LNC9_9PEZI</name>
<gene>
    <name evidence="2" type="ORF">IWX46DRAFT_583746</name>
</gene>
<comment type="caution">
    <text evidence="2">The sequence shown here is derived from an EMBL/GenBank/DDBJ whole genome shotgun (WGS) entry which is preliminary data.</text>
</comment>
<feature type="compositionally biased region" description="Polar residues" evidence="1">
    <location>
        <begin position="243"/>
        <end position="253"/>
    </location>
</feature>
<feature type="compositionally biased region" description="Low complexity" evidence="1">
    <location>
        <begin position="37"/>
        <end position="48"/>
    </location>
</feature>
<reference evidence="2 3" key="1">
    <citation type="submission" date="2024-04" db="EMBL/GenBank/DDBJ databases">
        <title>Phyllosticta paracitricarpa is synonymous to the EU quarantine fungus P. citricarpa based on phylogenomic analyses.</title>
        <authorList>
            <consortium name="Lawrence Berkeley National Laboratory"/>
            <person name="Van Ingen-Buijs V.A."/>
            <person name="Van Westerhoven A.C."/>
            <person name="Haridas S."/>
            <person name="Skiadas P."/>
            <person name="Martin F."/>
            <person name="Groenewald J.Z."/>
            <person name="Crous P.W."/>
            <person name="Seidl M.F."/>
        </authorList>
    </citation>
    <scope>NUCLEOTIDE SEQUENCE [LARGE SCALE GENOMIC DNA]</scope>
    <source>
        <strain evidence="2 3">CBS 122670</strain>
    </source>
</reference>
<feature type="region of interest" description="Disordered" evidence="1">
    <location>
        <begin position="82"/>
        <end position="175"/>
    </location>
</feature>
<feature type="compositionally biased region" description="Polar residues" evidence="1">
    <location>
        <begin position="100"/>
        <end position="110"/>
    </location>
</feature>
<evidence type="ECO:0000313" key="3">
    <source>
        <dbReference type="Proteomes" id="UP001365128"/>
    </source>
</evidence>
<evidence type="ECO:0000313" key="2">
    <source>
        <dbReference type="EMBL" id="KAK7536696.1"/>
    </source>
</evidence>
<feature type="region of interest" description="Disordered" evidence="1">
    <location>
        <begin position="326"/>
        <end position="349"/>
    </location>
</feature>
<feature type="region of interest" description="Disordered" evidence="1">
    <location>
        <begin position="28"/>
        <end position="58"/>
    </location>
</feature>
<feature type="compositionally biased region" description="Low complexity" evidence="1">
    <location>
        <begin position="162"/>
        <end position="172"/>
    </location>
</feature>
<keyword evidence="3" id="KW-1185">Reference proteome</keyword>
<evidence type="ECO:0000256" key="1">
    <source>
        <dbReference type="SAM" id="MobiDB-lite"/>
    </source>
</evidence>
<dbReference type="EMBL" id="JBBPDW010000035">
    <property type="protein sequence ID" value="KAK7536696.1"/>
    <property type="molecule type" value="Genomic_DNA"/>
</dbReference>
<feature type="region of interest" description="Disordered" evidence="1">
    <location>
        <begin position="419"/>
        <end position="442"/>
    </location>
</feature>
<proteinExistence type="predicted"/>
<protein>
    <submittedName>
        <fullName evidence="2">Uncharacterized protein</fullName>
    </submittedName>
</protein>
<feature type="region of interest" description="Disordered" evidence="1">
    <location>
        <begin position="243"/>
        <end position="267"/>
    </location>
</feature>
<organism evidence="2 3">
    <name type="scientific">Phyllosticta citricarpa</name>
    <dbReference type="NCBI Taxonomy" id="55181"/>
    <lineage>
        <taxon>Eukaryota</taxon>
        <taxon>Fungi</taxon>
        <taxon>Dikarya</taxon>
        <taxon>Ascomycota</taxon>
        <taxon>Pezizomycotina</taxon>
        <taxon>Dothideomycetes</taxon>
        <taxon>Dothideomycetes incertae sedis</taxon>
        <taxon>Botryosphaeriales</taxon>
        <taxon>Phyllostictaceae</taxon>
        <taxon>Phyllosticta</taxon>
    </lineage>
</organism>
<feature type="compositionally biased region" description="Polar residues" evidence="1">
    <location>
        <begin position="132"/>
        <end position="150"/>
    </location>
</feature>
<dbReference type="Proteomes" id="UP001365128">
    <property type="component" value="Unassembled WGS sequence"/>
</dbReference>
<sequence>MGVRTTEPNRGGPVQPRWIQWKQAIESPSPFLPDFDAPSGGSTAPSGGSEHDPSHASVLQARSLVTEVSLIHKKSFAEGVLVHNLPKVEERKARPPIPSRDNSSSTSAQLQDFPRRNVNKKAPVAPAAGGRSSMNSPARSQLQGSRNATEMPSDGASRPLITSPLPSPTTYSGGVLISRTNQDEAVCTGLLHAPSRVTEATSTAPLVSPARRYTSSSEEADAFLASLPLQPSRVMEVTFPLTATESSVSSTGSGKRKAEGEDGPAAKRSRMRAFFPFHRLKLEARAGKDVHLNEQIIGSINTTTSIFAADIFRGGPSSFRHLLTSLPTHKQKRGGGPNTGETSSESELTQRDVNRLRCVRWREEVAASLFLSRSAYGGLEESPNGHDAVSDSPYNELWRTIHGLRCALEEREERKAREERMAAVERPNQQLRHALLEEREAR</sequence>
<accession>A0ABR1LNC9</accession>